<dbReference type="EMBL" id="JBIENY010000043">
    <property type="protein sequence ID" value="MFG6294377.1"/>
    <property type="molecule type" value="Genomic_DNA"/>
</dbReference>
<name>A0ABW7DU43_STRRO</name>
<organism evidence="1 2">
    <name type="scientific">Streptomyces rochei</name>
    <name type="common">Streptomyces parvullus</name>
    <dbReference type="NCBI Taxonomy" id="1928"/>
    <lineage>
        <taxon>Bacteria</taxon>
        <taxon>Bacillati</taxon>
        <taxon>Actinomycetota</taxon>
        <taxon>Actinomycetes</taxon>
        <taxon>Kitasatosporales</taxon>
        <taxon>Streptomycetaceae</taxon>
        <taxon>Streptomyces</taxon>
        <taxon>Streptomyces rochei group</taxon>
    </lineage>
</organism>
<proteinExistence type="predicted"/>
<reference evidence="1 2" key="1">
    <citation type="submission" date="2024-10" db="EMBL/GenBank/DDBJ databases">
        <title>Draft genome assembly of a novel steroid transforming actinomycete isolated from African clawed frog Xenopus laevis.</title>
        <authorList>
            <person name="Bragin E."/>
            <person name="Kollerov V."/>
            <person name="Donova M.V."/>
        </authorList>
    </citation>
    <scope>NUCLEOTIDE SEQUENCE [LARGE SCALE GENOMIC DNA]</scope>
    <source>
        <strain evidence="1 2">MTOC-St3</strain>
    </source>
</reference>
<evidence type="ECO:0000313" key="2">
    <source>
        <dbReference type="Proteomes" id="UP001605990"/>
    </source>
</evidence>
<dbReference type="Proteomes" id="UP001605990">
    <property type="component" value="Unassembled WGS sequence"/>
</dbReference>
<sequence>MTVNRPAPAVHRDLAWALKQQATRAGEHAPSVRGADWRLATVTLVNGDGTVAAEGIPAIRRLETYRNPAAGDLIVIEQASNGNWISPGRTAAATDNQFTTFTPVVTGAGSATWATRTGWYTRHGGLITVNVHLVVNAAGSGTALVAVDMPTAVHRGTRQVLTMHTESTGPNGSHIGNGTCAFFAGGAATATSDRLRTSSNDGTNRDANLTGADLLAGGTITIQGSYRAA</sequence>
<evidence type="ECO:0000313" key="1">
    <source>
        <dbReference type="EMBL" id="MFG6294377.1"/>
    </source>
</evidence>
<comment type="caution">
    <text evidence="1">The sequence shown here is derived from an EMBL/GenBank/DDBJ whole genome shotgun (WGS) entry which is preliminary data.</text>
</comment>
<evidence type="ECO:0008006" key="3">
    <source>
        <dbReference type="Google" id="ProtNLM"/>
    </source>
</evidence>
<dbReference type="RefSeq" id="WP_391350719.1">
    <property type="nucleotide sequence ID" value="NZ_JBIBKB010000001.1"/>
</dbReference>
<accession>A0ABW7DU43</accession>
<gene>
    <name evidence="1" type="ORF">ACGU38_03245</name>
</gene>
<keyword evidence="2" id="KW-1185">Reference proteome</keyword>
<protein>
    <recommendedName>
        <fullName evidence="3">Phage tail protein</fullName>
    </recommendedName>
</protein>